<gene>
    <name evidence="1" type="ORF">NFRAN_1689</name>
</gene>
<dbReference type="EMBL" id="LR216287">
    <property type="protein sequence ID" value="VFJ14011.1"/>
    <property type="molecule type" value="Genomic_DNA"/>
</dbReference>
<evidence type="ECO:0000313" key="2">
    <source>
        <dbReference type="Proteomes" id="UP000294299"/>
    </source>
</evidence>
<evidence type="ECO:0000313" key="1">
    <source>
        <dbReference type="EMBL" id="VFJ14011.1"/>
    </source>
</evidence>
<keyword evidence="2" id="KW-1185">Reference proteome</keyword>
<organism evidence="1 2">
    <name type="scientific">Candidatus Nitrosocosmicus franklandianus</name>
    <dbReference type="NCBI Taxonomy" id="1798806"/>
    <lineage>
        <taxon>Archaea</taxon>
        <taxon>Nitrososphaerota</taxon>
        <taxon>Nitrososphaeria</taxon>
        <taxon>Nitrososphaerales</taxon>
        <taxon>Nitrososphaeraceae</taxon>
        <taxon>Candidatus Nitrosocosmicus</taxon>
    </lineage>
</organism>
<proteinExistence type="predicted"/>
<dbReference type="RefSeq" id="WP_134484149.1">
    <property type="nucleotide sequence ID" value="NZ_LR216287.1"/>
</dbReference>
<dbReference type="OrthoDB" id="5891at2157"/>
<reference evidence="1 2" key="1">
    <citation type="submission" date="2019-02" db="EMBL/GenBank/DDBJ databases">
        <authorList>
            <person name="Lehtovirta-Morley E L."/>
        </authorList>
    </citation>
    <scope>NUCLEOTIDE SEQUENCE [LARGE SCALE GENOMIC DNA]</scope>
    <source>
        <strain evidence="1">NFRAN1</strain>
    </source>
</reference>
<name>A0A484I8C7_9ARCH</name>
<accession>A0A484I8C7</accession>
<dbReference type="KEGG" id="nfn:NFRAN_1689"/>
<dbReference type="GeneID" id="39421013"/>
<dbReference type="Proteomes" id="UP000294299">
    <property type="component" value="Chromosome NFRAN"/>
</dbReference>
<protein>
    <submittedName>
        <fullName evidence="1">Uncharacterized protein</fullName>
    </submittedName>
</protein>
<dbReference type="AlphaFoldDB" id="A0A484I8C7"/>
<sequence>MSTGKRKIKIELEDAEGGKYNLSLEGNLSTMKIQKVLQLVESLNISKEDSMNNSKVSEQHDIFQNHLKSNSSGSSIESKIWGLIENNFAYSAFTSSNIAESYEELYGEQLQLSLISTYLSRYHEKRKLMRSKRGKEWLYKLVRIQKNIISSEYEANSLPIDRFDSRYLDKNENEFLKKNALTTVYDLHL</sequence>